<dbReference type="EMBL" id="KZ613939">
    <property type="protein sequence ID" value="PMD46496.1"/>
    <property type="molecule type" value="Genomic_DNA"/>
</dbReference>
<feature type="compositionally biased region" description="Basic residues" evidence="1">
    <location>
        <begin position="13"/>
        <end position="26"/>
    </location>
</feature>
<name>A0A2J6S6X3_HYAVF</name>
<feature type="region of interest" description="Disordered" evidence="1">
    <location>
        <begin position="1"/>
        <end position="54"/>
    </location>
</feature>
<evidence type="ECO:0000313" key="2">
    <source>
        <dbReference type="EMBL" id="PMD46496.1"/>
    </source>
</evidence>
<feature type="compositionally biased region" description="Acidic residues" evidence="1">
    <location>
        <begin position="388"/>
        <end position="402"/>
    </location>
</feature>
<feature type="region of interest" description="Disordered" evidence="1">
    <location>
        <begin position="386"/>
        <end position="421"/>
    </location>
</feature>
<feature type="compositionally biased region" description="Basic and acidic residues" evidence="1">
    <location>
        <begin position="152"/>
        <end position="161"/>
    </location>
</feature>
<sequence>MAASFSTYDGQHPKPKPRKQGKRIYRKLVLDHSSIDPSQAIPDDQDIKPEPRKVGELEKEYVFYGTVTTDTYVELQPAKPVQKEPGRSEPLSLFDELFPEESQARSRRERAAEKRLDKLPAFKWNSKNTAPTVADSREQAKVAQRLKNTSIPRREEPKPETSKYTPLARDKFALERLQDDLMREPESSFLPSLLVLNACSKNLEESDFFRLGPKGDHIEGWTSGVLQAIPARDRNTLEKLGYYFILCSNHAAARAFLDRTQKLHRLARSQRIMDESGVPIPPKYLQDGQDPVKLLEGFSLAPADGILSMRILTKPYRPPVIRLLKEGGPAARITKESKAGEMVVFSVDIGHINQYDLEEALKDDGRRRNLHWKLGRGETGNIVKLTYDDQDDSSEESSEEPEDKTRETKEEYLARKKEEHRRPSRYVISFRDRNEARRFVREWHRRPFPVRRMHNPGDEPIPMVNAEILW</sequence>
<dbReference type="AlphaFoldDB" id="A0A2J6S6X3"/>
<evidence type="ECO:0000256" key="1">
    <source>
        <dbReference type="SAM" id="MobiDB-lite"/>
    </source>
</evidence>
<feature type="region of interest" description="Disordered" evidence="1">
    <location>
        <begin position="127"/>
        <end position="163"/>
    </location>
</feature>
<keyword evidence="3" id="KW-1185">Reference proteome</keyword>
<feature type="compositionally biased region" description="Basic and acidic residues" evidence="1">
    <location>
        <begin position="45"/>
        <end position="54"/>
    </location>
</feature>
<proteinExistence type="predicted"/>
<reference evidence="2 3" key="1">
    <citation type="submission" date="2016-04" db="EMBL/GenBank/DDBJ databases">
        <title>A degradative enzymes factory behind the ericoid mycorrhizal symbiosis.</title>
        <authorList>
            <consortium name="DOE Joint Genome Institute"/>
            <person name="Martino E."/>
            <person name="Morin E."/>
            <person name="Grelet G."/>
            <person name="Kuo A."/>
            <person name="Kohler A."/>
            <person name="Daghino S."/>
            <person name="Barry K."/>
            <person name="Choi C."/>
            <person name="Cichocki N."/>
            <person name="Clum A."/>
            <person name="Copeland A."/>
            <person name="Hainaut M."/>
            <person name="Haridas S."/>
            <person name="Labutti K."/>
            <person name="Lindquist E."/>
            <person name="Lipzen A."/>
            <person name="Khouja H.-R."/>
            <person name="Murat C."/>
            <person name="Ohm R."/>
            <person name="Olson A."/>
            <person name="Spatafora J."/>
            <person name="Veneault-Fourrey C."/>
            <person name="Henrissat B."/>
            <person name="Grigoriev I."/>
            <person name="Martin F."/>
            <person name="Perotto S."/>
        </authorList>
    </citation>
    <scope>NUCLEOTIDE SEQUENCE [LARGE SCALE GENOMIC DNA]</scope>
    <source>
        <strain evidence="2 3">F</strain>
    </source>
</reference>
<feature type="compositionally biased region" description="Basic and acidic residues" evidence="1">
    <location>
        <begin position="403"/>
        <end position="421"/>
    </location>
</feature>
<protein>
    <submittedName>
        <fullName evidence="2">Uncharacterized protein</fullName>
    </submittedName>
</protein>
<evidence type="ECO:0000313" key="3">
    <source>
        <dbReference type="Proteomes" id="UP000235786"/>
    </source>
</evidence>
<gene>
    <name evidence="2" type="ORF">L207DRAFT_577356</name>
</gene>
<organism evidence="2 3">
    <name type="scientific">Hyaloscypha variabilis (strain UAMH 11265 / GT02V1 / F)</name>
    <name type="common">Meliniomyces variabilis</name>
    <dbReference type="NCBI Taxonomy" id="1149755"/>
    <lineage>
        <taxon>Eukaryota</taxon>
        <taxon>Fungi</taxon>
        <taxon>Dikarya</taxon>
        <taxon>Ascomycota</taxon>
        <taxon>Pezizomycotina</taxon>
        <taxon>Leotiomycetes</taxon>
        <taxon>Helotiales</taxon>
        <taxon>Hyaloscyphaceae</taxon>
        <taxon>Hyaloscypha</taxon>
        <taxon>Hyaloscypha variabilis</taxon>
    </lineage>
</organism>
<dbReference type="Proteomes" id="UP000235786">
    <property type="component" value="Unassembled WGS sequence"/>
</dbReference>
<dbReference type="OrthoDB" id="5332316at2759"/>
<accession>A0A2J6S6X3</accession>